<evidence type="ECO:0000313" key="3">
    <source>
        <dbReference type="EMBL" id="CAE8636920.1"/>
    </source>
</evidence>
<sequence>MGAVKERAVHVIRGSPTKSSTVQLLREEPLAGEILVQVQAAALTPTDVLLCSGSAVPLLGGTTSATPFVPGLFFCGQVLSSGPFTEGLEVGEPVLGVTSAPAAIGGGLPEESSQALASKGGGSTSSVDLGGCYRETVRVHFSSILPVAALVEAKLQLPSVVAHLAPMVSALMCVASHLRLRPSEALLIVAPRLCDVAFVLQRLLLISDAWRGPLYLLVLHGHAPSRADLERHPLIRPLLAAVTRGETKGGALGAGTFLEDLVGFSVEEHAKKSLGKAPPPEQMAVSLRELVAGVFAATGGSGLDAVLALDVDLGPEERLSADAAQGDLDAACAALETSQRPPTLLRTLLGALALRGRLVTNCRRLEMTPADGEHLWTKECSLSFLNPHCLPLSAARHGALLHAVAEVCGRLAAGHGNFMALVPVIASLGDRNVLTSVGASHAMGAEGKGMFEQFQQALDAVSLVLQSTNRLAPDTLSANDPEAEAYRKSIARSTKREREPRSAKSAYSFFCDEERAAVPGLAPEAQASRGNSSICGGQHCESCPARREADAGRAGSGLTAGSTAAAAAQDTDRGAEMAGRLFRARRGSLRLVAAATPCILLALWQLRGGDESGAAFAVPATGLASAAPEVASTLTGGRAAAHRQLVPRLQAPDASGGGTPSGAAVAN</sequence>
<dbReference type="PANTHER" id="PTHR44461:SF1">
    <property type="entry name" value="QUINONE OXIDOREDUCTASE-LIKE PROTEIN 1"/>
    <property type="match status" value="1"/>
</dbReference>
<evidence type="ECO:0000259" key="2">
    <source>
        <dbReference type="Pfam" id="PF08240"/>
    </source>
</evidence>
<dbReference type="AlphaFoldDB" id="A0A813HHG6"/>
<accession>A0A813HHG6</accession>
<protein>
    <recommendedName>
        <fullName evidence="2">Alcohol dehydrogenase-like N-terminal domain-containing protein</fullName>
    </recommendedName>
</protein>
<keyword evidence="4" id="KW-1185">Reference proteome</keyword>
<dbReference type="Gene3D" id="3.90.180.10">
    <property type="entry name" value="Medium-chain alcohol dehydrogenases, catalytic domain"/>
    <property type="match status" value="1"/>
</dbReference>
<gene>
    <name evidence="3" type="ORF">PGLA1383_LOCUS52324</name>
</gene>
<dbReference type="SUPFAM" id="SSF50129">
    <property type="entry name" value="GroES-like"/>
    <property type="match status" value="1"/>
</dbReference>
<feature type="compositionally biased region" description="Low complexity" evidence="1">
    <location>
        <begin position="552"/>
        <end position="569"/>
    </location>
</feature>
<feature type="domain" description="Alcohol dehydrogenase-like N-terminal" evidence="2">
    <location>
        <begin position="31"/>
        <end position="147"/>
    </location>
</feature>
<organism evidence="3 4">
    <name type="scientific">Polarella glacialis</name>
    <name type="common">Dinoflagellate</name>
    <dbReference type="NCBI Taxonomy" id="89957"/>
    <lineage>
        <taxon>Eukaryota</taxon>
        <taxon>Sar</taxon>
        <taxon>Alveolata</taxon>
        <taxon>Dinophyceae</taxon>
        <taxon>Suessiales</taxon>
        <taxon>Suessiaceae</taxon>
        <taxon>Polarella</taxon>
    </lineage>
</organism>
<feature type="region of interest" description="Disordered" evidence="1">
    <location>
        <begin position="473"/>
        <end position="499"/>
    </location>
</feature>
<feature type="non-terminal residue" evidence="3">
    <location>
        <position position="1"/>
    </location>
</feature>
<evidence type="ECO:0000313" key="4">
    <source>
        <dbReference type="Proteomes" id="UP000654075"/>
    </source>
</evidence>
<name>A0A813HHG6_POLGL</name>
<proteinExistence type="predicted"/>
<dbReference type="Pfam" id="PF08240">
    <property type="entry name" value="ADH_N"/>
    <property type="match status" value="1"/>
</dbReference>
<dbReference type="InterPro" id="IPR013154">
    <property type="entry name" value="ADH-like_N"/>
</dbReference>
<dbReference type="InterPro" id="IPR042633">
    <property type="entry name" value="CRYZL1"/>
</dbReference>
<evidence type="ECO:0000256" key="1">
    <source>
        <dbReference type="SAM" id="MobiDB-lite"/>
    </source>
</evidence>
<dbReference type="InterPro" id="IPR011032">
    <property type="entry name" value="GroES-like_sf"/>
</dbReference>
<dbReference type="EMBL" id="CAJNNV010031575">
    <property type="protein sequence ID" value="CAE8636920.1"/>
    <property type="molecule type" value="Genomic_DNA"/>
</dbReference>
<feature type="region of interest" description="Disordered" evidence="1">
    <location>
        <begin position="551"/>
        <end position="573"/>
    </location>
</feature>
<comment type="caution">
    <text evidence="3">The sequence shown here is derived from an EMBL/GenBank/DDBJ whole genome shotgun (WGS) entry which is preliminary data.</text>
</comment>
<dbReference type="Proteomes" id="UP000654075">
    <property type="component" value="Unassembled WGS sequence"/>
</dbReference>
<reference evidence="3" key="1">
    <citation type="submission" date="2021-02" db="EMBL/GenBank/DDBJ databases">
        <authorList>
            <person name="Dougan E. K."/>
            <person name="Rhodes N."/>
            <person name="Thang M."/>
            <person name="Chan C."/>
        </authorList>
    </citation>
    <scope>NUCLEOTIDE SEQUENCE</scope>
</reference>
<dbReference type="PANTHER" id="PTHR44461">
    <property type="entry name" value="QUINONE OXIDOREDUCTASE-LIKE PROTEIN 1"/>
    <property type="match status" value="1"/>
</dbReference>